<comment type="caution">
    <text evidence="1">The sequence shown here is derived from an EMBL/GenBank/DDBJ whole genome shotgun (WGS) entry which is preliminary data.</text>
</comment>
<evidence type="ECO:0000313" key="2">
    <source>
        <dbReference type="Proteomes" id="UP000475037"/>
    </source>
</evidence>
<name>A0A6G1B874_CROCR</name>
<feature type="non-terminal residue" evidence="1">
    <location>
        <position position="1"/>
    </location>
</feature>
<accession>A0A6G1B874</accession>
<protein>
    <submittedName>
        <fullName evidence="1">LORF2 protein</fullName>
    </submittedName>
</protein>
<sequence length="151" mass="17706">NLNRHFSKEDTQMVNKHLKRCSPTLIIKEIQIKTTMSYYFTSIRMAKRGEGRGGEGRGKEERGCGESGTLAHCWWGFKMMQLLWKTVWWLLKKHRIIIGPRSSTSGYISQIIEIRVLNSYLHTHVTAVLFTTAKWWTQPKHPLMDEQINKM</sequence>
<organism evidence="1 2">
    <name type="scientific">Crocuta crocuta</name>
    <name type="common">Spotted hyena</name>
    <dbReference type="NCBI Taxonomy" id="9678"/>
    <lineage>
        <taxon>Eukaryota</taxon>
        <taxon>Metazoa</taxon>
        <taxon>Chordata</taxon>
        <taxon>Craniata</taxon>
        <taxon>Vertebrata</taxon>
        <taxon>Euteleostomi</taxon>
        <taxon>Mammalia</taxon>
        <taxon>Eutheria</taxon>
        <taxon>Laurasiatheria</taxon>
        <taxon>Carnivora</taxon>
        <taxon>Feliformia</taxon>
        <taxon>Hyaenidae</taxon>
        <taxon>Crocuta</taxon>
    </lineage>
</organism>
<dbReference type="AlphaFoldDB" id="A0A6G1B874"/>
<feature type="non-terminal residue" evidence="1">
    <location>
        <position position="151"/>
    </location>
</feature>
<dbReference type="EMBL" id="VOAJ01001897">
    <property type="protein sequence ID" value="KAF0884219.1"/>
    <property type="molecule type" value="Genomic_DNA"/>
</dbReference>
<evidence type="ECO:0000313" key="1">
    <source>
        <dbReference type="EMBL" id="KAF0884219.1"/>
    </source>
</evidence>
<proteinExistence type="predicted"/>
<keyword evidence="2" id="KW-1185">Reference proteome</keyword>
<reference evidence="1 2" key="1">
    <citation type="submission" date="2019-11" db="EMBL/GenBank/DDBJ databases">
        <authorList>
            <person name="Yang C."/>
            <person name="Li F."/>
        </authorList>
    </citation>
    <scope>NUCLEOTIDE SEQUENCE [LARGE SCALE GENOMIC DNA]</scope>
    <source>
        <strain evidence="1">KB4526</strain>
        <tissue evidence="1">Muscle</tissue>
    </source>
</reference>
<dbReference type="Proteomes" id="UP000475037">
    <property type="component" value="Unassembled WGS sequence"/>
</dbReference>
<gene>
    <name evidence="1" type="ORF">FOF47_R03730</name>
</gene>